<dbReference type="EMBL" id="VYSG01000002">
    <property type="protein sequence ID" value="NEG70189.1"/>
    <property type="molecule type" value="Genomic_DNA"/>
</dbReference>
<dbReference type="RefSeq" id="WP_163227781.1">
    <property type="nucleotide sequence ID" value="NZ_VYSG01000002.1"/>
</dbReference>
<dbReference type="PANTHER" id="PTHR43265">
    <property type="entry name" value="ESTERASE ESTD"/>
    <property type="match status" value="1"/>
</dbReference>
<dbReference type="Proteomes" id="UP000469292">
    <property type="component" value="Unassembled WGS sequence"/>
</dbReference>
<accession>A0A6I5N3E2</accession>
<evidence type="ECO:0000313" key="2">
    <source>
        <dbReference type="EMBL" id="NEG70189.1"/>
    </source>
</evidence>
<dbReference type="AlphaFoldDB" id="A0A6I5N3E2"/>
<organism evidence="2 3">
    <name type="scientific">Bifidobacterium choloepi</name>
    <dbReference type="NCBI Taxonomy" id="2614131"/>
    <lineage>
        <taxon>Bacteria</taxon>
        <taxon>Bacillati</taxon>
        <taxon>Actinomycetota</taxon>
        <taxon>Actinomycetes</taxon>
        <taxon>Bifidobacteriales</taxon>
        <taxon>Bifidobacteriaceae</taxon>
        <taxon>Bifidobacterium</taxon>
    </lineage>
</organism>
<dbReference type="PANTHER" id="PTHR43265:SF1">
    <property type="entry name" value="ESTERASE ESTD"/>
    <property type="match status" value="1"/>
</dbReference>
<feature type="domain" description="Serine aminopeptidase S33" evidence="1">
    <location>
        <begin position="34"/>
        <end position="153"/>
    </location>
</feature>
<sequence length="263" mass="28309">MTKATDAVNETAEVVRDGLELHVRIDRPYGDEDRPKHAVLMMHGLLGDSGYADGNLLQELADRFVANDWIVVRFDFNGHGKSEGDFAAADLYNETEDAIAVLDYVRGRDDVRDIALLGHSAGAVVAGMLAGMYPDVVRGLAMLSPAASLKDDAMRGLLLGVSFDPVHVPETIAVADGRVTIDGKFVRIARTLPVYEMAARFHGPALAIQGDRDTVITEACAKQYGAAMTRCAVSTYSDLTHAFDGADRDVAEAEAVQFLLALD</sequence>
<keyword evidence="3" id="KW-1185">Reference proteome</keyword>
<dbReference type="InterPro" id="IPR053145">
    <property type="entry name" value="AB_hydrolase_Est10"/>
</dbReference>
<evidence type="ECO:0000313" key="3">
    <source>
        <dbReference type="Proteomes" id="UP000469292"/>
    </source>
</evidence>
<dbReference type="InterPro" id="IPR022742">
    <property type="entry name" value="Hydrolase_4"/>
</dbReference>
<reference evidence="2 3" key="1">
    <citation type="submission" date="2019-09" db="EMBL/GenBank/DDBJ databases">
        <title>Phylogenetic characterization of a novel taxon of the genus Bifidobacterium: Bifidobacterium choloepi sp. nov.</title>
        <authorList>
            <person name="Modesto M."/>
            <person name="Satti M."/>
        </authorList>
    </citation>
    <scope>NUCLEOTIDE SEQUENCE [LARGE SCALE GENOMIC DNA]</scope>
    <source>
        <strain evidence="2 3">BRDM6</strain>
    </source>
</reference>
<gene>
    <name evidence="2" type="ORF">F6S87_06215</name>
</gene>
<evidence type="ECO:0000259" key="1">
    <source>
        <dbReference type="Pfam" id="PF12146"/>
    </source>
</evidence>
<dbReference type="InterPro" id="IPR029058">
    <property type="entry name" value="AB_hydrolase_fold"/>
</dbReference>
<comment type="caution">
    <text evidence="2">The sequence shown here is derived from an EMBL/GenBank/DDBJ whole genome shotgun (WGS) entry which is preliminary data.</text>
</comment>
<dbReference type="GO" id="GO:0052689">
    <property type="term" value="F:carboxylic ester hydrolase activity"/>
    <property type="evidence" value="ECO:0007669"/>
    <property type="project" value="TreeGrafter"/>
</dbReference>
<protein>
    <submittedName>
        <fullName evidence="2">Alpha/beta fold hydrolase</fullName>
    </submittedName>
</protein>
<dbReference type="SUPFAM" id="SSF53474">
    <property type="entry name" value="alpha/beta-Hydrolases"/>
    <property type="match status" value="1"/>
</dbReference>
<proteinExistence type="predicted"/>
<keyword evidence="2" id="KW-0378">Hydrolase</keyword>
<name>A0A6I5N3E2_9BIFI</name>
<dbReference type="Gene3D" id="3.40.50.1820">
    <property type="entry name" value="alpha/beta hydrolase"/>
    <property type="match status" value="1"/>
</dbReference>
<dbReference type="Pfam" id="PF12146">
    <property type="entry name" value="Hydrolase_4"/>
    <property type="match status" value="1"/>
</dbReference>